<feature type="compositionally biased region" description="Polar residues" evidence="8">
    <location>
        <begin position="437"/>
        <end position="448"/>
    </location>
</feature>
<dbReference type="PANTHER" id="PTHR15137:SF9">
    <property type="entry name" value="TRANSCRIPTION INITIATION FACTOR TFIID SUBUNIT 2"/>
    <property type="match status" value="1"/>
</dbReference>
<dbReference type="Pfam" id="PF01433">
    <property type="entry name" value="Peptidase_M1"/>
    <property type="match status" value="1"/>
</dbReference>
<keyword evidence="4" id="KW-0805">Transcription regulation</keyword>
<dbReference type="PANTHER" id="PTHR15137">
    <property type="entry name" value="TRANSCRIPTION INITIATION FACTOR TFIID"/>
    <property type="match status" value="1"/>
</dbReference>
<feature type="region of interest" description="Disordered" evidence="8">
    <location>
        <begin position="411"/>
        <end position="448"/>
    </location>
</feature>
<dbReference type="AlphaFoldDB" id="A0A7M7NMY0"/>
<dbReference type="RefSeq" id="XP_030839037.1">
    <property type="nucleotide sequence ID" value="XM_030983177.1"/>
</dbReference>
<dbReference type="GO" id="GO:0000976">
    <property type="term" value="F:transcription cis-regulatory region binding"/>
    <property type="evidence" value="ECO:0000318"/>
    <property type="project" value="GO_Central"/>
</dbReference>
<dbReference type="SUPFAM" id="SSF48371">
    <property type="entry name" value="ARM repeat"/>
    <property type="match status" value="1"/>
</dbReference>
<feature type="compositionally biased region" description="Acidic residues" evidence="8">
    <location>
        <begin position="1037"/>
        <end position="1056"/>
    </location>
</feature>
<feature type="compositionally biased region" description="Basic and acidic residues" evidence="8">
    <location>
        <begin position="1215"/>
        <end position="1227"/>
    </location>
</feature>
<evidence type="ECO:0000256" key="7">
    <source>
        <dbReference type="ARBA" id="ARBA00033345"/>
    </source>
</evidence>
<dbReference type="Gene3D" id="2.60.40.1730">
    <property type="entry name" value="tricorn interacting facor f3 domain"/>
    <property type="match status" value="1"/>
</dbReference>
<evidence type="ECO:0000256" key="4">
    <source>
        <dbReference type="ARBA" id="ARBA00023015"/>
    </source>
</evidence>
<name>A0A7M7NMY0_STRPU</name>
<feature type="domain" description="Transcription initiation factor TFIID subunit 2 Ig-like" evidence="10">
    <location>
        <begin position="554"/>
        <end position="672"/>
    </location>
</feature>
<dbReference type="InParanoid" id="A0A7M7NMY0"/>
<dbReference type="KEGG" id="spu:588654"/>
<dbReference type="GO" id="GO:0006367">
    <property type="term" value="P:transcription initiation at RNA polymerase II promoter"/>
    <property type="evidence" value="ECO:0000318"/>
    <property type="project" value="GO_Central"/>
</dbReference>
<dbReference type="InterPro" id="IPR027268">
    <property type="entry name" value="Peptidase_M4/M1_CTD_sf"/>
</dbReference>
<feature type="compositionally biased region" description="Basic and acidic residues" evidence="8">
    <location>
        <begin position="1124"/>
        <end position="1138"/>
    </location>
</feature>
<dbReference type="InterPro" id="IPR057991">
    <property type="entry name" value="TPR_TAF2_C"/>
</dbReference>
<evidence type="ECO:0000256" key="3">
    <source>
        <dbReference type="ARBA" id="ARBA00017363"/>
    </source>
</evidence>
<evidence type="ECO:0000259" key="11">
    <source>
        <dbReference type="Pfam" id="PF25577"/>
    </source>
</evidence>
<proteinExistence type="inferred from homology"/>
<reference evidence="12" key="2">
    <citation type="submission" date="2021-01" db="UniProtKB">
        <authorList>
            <consortium name="EnsemblMetazoa"/>
        </authorList>
    </citation>
    <scope>IDENTIFICATION</scope>
</reference>
<feature type="domain" description="Peptidase M1 membrane alanine aminopeptidase" evidence="9">
    <location>
        <begin position="281"/>
        <end position="392"/>
    </location>
</feature>
<dbReference type="InterPro" id="IPR037813">
    <property type="entry name" value="TAF2"/>
</dbReference>
<dbReference type="Pfam" id="PF25316">
    <property type="entry name" value="TAF2_3rd"/>
    <property type="match status" value="1"/>
</dbReference>
<evidence type="ECO:0000313" key="12">
    <source>
        <dbReference type="EnsemblMetazoa" id="XP_030839038"/>
    </source>
</evidence>
<feature type="compositionally biased region" description="Polar residues" evidence="8">
    <location>
        <begin position="1154"/>
        <end position="1167"/>
    </location>
</feature>
<dbReference type="OrthoDB" id="308861at2759"/>
<keyword evidence="5" id="KW-0804">Transcription</keyword>
<evidence type="ECO:0000256" key="1">
    <source>
        <dbReference type="ARBA" id="ARBA00004123"/>
    </source>
</evidence>
<dbReference type="GO" id="GO:0051123">
    <property type="term" value="P:RNA polymerase II preinitiation complex assembly"/>
    <property type="evidence" value="ECO:0007669"/>
    <property type="project" value="UniProtKB-ARBA"/>
</dbReference>
<keyword evidence="13" id="KW-1185">Reference proteome</keyword>
<feature type="region of interest" description="Disordered" evidence="8">
    <location>
        <begin position="1029"/>
        <end position="1227"/>
    </location>
</feature>
<dbReference type="SUPFAM" id="SSF55486">
    <property type="entry name" value="Metalloproteases ('zincins'), catalytic domain"/>
    <property type="match status" value="1"/>
</dbReference>
<evidence type="ECO:0000259" key="10">
    <source>
        <dbReference type="Pfam" id="PF25316"/>
    </source>
</evidence>
<comment type="similarity">
    <text evidence="2">Belongs to the TAF2 family.</text>
</comment>
<dbReference type="CDD" id="cd09839">
    <property type="entry name" value="M1_like_TAF2"/>
    <property type="match status" value="1"/>
</dbReference>
<feature type="domain" description="Transcription initiation factor TFIID subunit 2 TPR repeats" evidence="11">
    <location>
        <begin position="673"/>
        <end position="1029"/>
    </location>
</feature>
<feature type="compositionally biased region" description="Low complexity" evidence="8">
    <location>
        <begin position="418"/>
        <end position="436"/>
    </location>
</feature>
<dbReference type="FunFam" id="2.60.40.1730:FF:000003">
    <property type="entry name" value="Transcription initiation factor TFIID subunit 2"/>
    <property type="match status" value="1"/>
</dbReference>
<dbReference type="FunCoup" id="A0A7M7NMY0">
    <property type="interactions" value="1877"/>
</dbReference>
<dbReference type="InterPro" id="IPR016024">
    <property type="entry name" value="ARM-type_fold"/>
</dbReference>
<evidence type="ECO:0000259" key="9">
    <source>
        <dbReference type="Pfam" id="PF01433"/>
    </source>
</evidence>
<dbReference type="RefSeq" id="XP_030839038.1">
    <property type="nucleotide sequence ID" value="XM_030983178.1"/>
</dbReference>
<evidence type="ECO:0000256" key="2">
    <source>
        <dbReference type="ARBA" id="ARBA00010937"/>
    </source>
</evidence>
<dbReference type="GO" id="GO:0005669">
    <property type="term" value="C:transcription factor TFIID complex"/>
    <property type="evidence" value="ECO:0000318"/>
    <property type="project" value="GO_Central"/>
</dbReference>
<dbReference type="Gene3D" id="1.10.390.10">
    <property type="entry name" value="Neutral Protease Domain 2"/>
    <property type="match status" value="1"/>
</dbReference>
<protein>
    <recommendedName>
        <fullName evidence="3">Transcription initiation factor TFIID subunit 2</fullName>
    </recommendedName>
    <alternativeName>
        <fullName evidence="7">Transcription initiation factor TFIID 150 kDa subunit</fullName>
    </alternativeName>
</protein>
<keyword evidence="6" id="KW-0539">Nucleus</keyword>
<dbReference type="GO" id="GO:0008270">
    <property type="term" value="F:zinc ion binding"/>
    <property type="evidence" value="ECO:0007669"/>
    <property type="project" value="InterPro"/>
</dbReference>
<evidence type="ECO:0000313" key="13">
    <source>
        <dbReference type="Proteomes" id="UP000007110"/>
    </source>
</evidence>
<organism evidence="12 13">
    <name type="scientific">Strongylocentrotus purpuratus</name>
    <name type="common">Purple sea urchin</name>
    <dbReference type="NCBI Taxonomy" id="7668"/>
    <lineage>
        <taxon>Eukaryota</taxon>
        <taxon>Metazoa</taxon>
        <taxon>Echinodermata</taxon>
        <taxon>Eleutherozoa</taxon>
        <taxon>Echinozoa</taxon>
        <taxon>Echinoidea</taxon>
        <taxon>Euechinoidea</taxon>
        <taxon>Echinacea</taxon>
        <taxon>Camarodonta</taxon>
        <taxon>Echinidea</taxon>
        <taxon>Strongylocentrotidae</taxon>
        <taxon>Strongylocentrotus</taxon>
    </lineage>
</organism>
<dbReference type="EnsemblMetazoa" id="XM_030983177">
    <property type="protein sequence ID" value="XP_030839037"/>
    <property type="gene ID" value="LOC588654"/>
</dbReference>
<dbReference type="CTD" id="6873"/>
<reference evidence="13" key="1">
    <citation type="submission" date="2015-02" db="EMBL/GenBank/DDBJ databases">
        <title>Genome sequencing for Strongylocentrotus purpuratus.</title>
        <authorList>
            <person name="Murali S."/>
            <person name="Liu Y."/>
            <person name="Vee V."/>
            <person name="English A."/>
            <person name="Wang M."/>
            <person name="Skinner E."/>
            <person name="Han Y."/>
            <person name="Muzny D.M."/>
            <person name="Worley K.C."/>
            <person name="Gibbs R.A."/>
        </authorList>
    </citation>
    <scope>NUCLEOTIDE SEQUENCE</scope>
</reference>
<dbReference type="GeneID" id="588654"/>
<dbReference type="SUPFAM" id="SSF63737">
    <property type="entry name" value="Leukotriene A4 hydrolase N-terminal domain"/>
    <property type="match status" value="1"/>
</dbReference>
<dbReference type="Proteomes" id="UP000007110">
    <property type="component" value="Unassembled WGS sequence"/>
</dbReference>
<dbReference type="GO" id="GO:0008237">
    <property type="term" value="F:metallopeptidase activity"/>
    <property type="evidence" value="ECO:0007669"/>
    <property type="project" value="InterPro"/>
</dbReference>
<accession>A0A7M7NMY0</accession>
<evidence type="ECO:0000256" key="8">
    <source>
        <dbReference type="SAM" id="MobiDB-lite"/>
    </source>
</evidence>
<dbReference type="InterPro" id="IPR057345">
    <property type="entry name" value="Ig-like_TAF2"/>
</dbReference>
<feature type="compositionally biased region" description="Basic residues" evidence="8">
    <location>
        <begin position="1193"/>
        <end position="1214"/>
    </location>
</feature>
<dbReference type="InterPro" id="IPR014782">
    <property type="entry name" value="Peptidase_M1_dom"/>
</dbReference>
<dbReference type="GO" id="GO:0003682">
    <property type="term" value="F:chromatin binding"/>
    <property type="evidence" value="ECO:0000318"/>
    <property type="project" value="GO_Central"/>
</dbReference>
<evidence type="ECO:0000256" key="6">
    <source>
        <dbReference type="ARBA" id="ARBA00023242"/>
    </source>
</evidence>
<dbReference type="InterPro" id="IPR042097">
    <property type="entry name" value="Aminopeptidase_N-like_N_sf"/>
</dbReference>
<dbReference type="EnsemblMetazoa" id="XM_030983178">
    <property type="protein sequence ID" value="XP_030839038"/>
    <property type="gene ID" value="LOC588654"/>
</dbReference>
<dbReference type="Pfam" id="PF25577">
    <property type="entry name" value="TPR_TAF2_C"/>
    <property type="match status" value="1"/>
</dbReference>
<comment type="subcellular location">
    <subcellularLocation>
        <location evidence="1">Nucleus</location>
    </subcellularLocation>
</comment>
<sequence length="1227" mass="139336">MSKNARKPDKSYETSRAFRLSHQILCITAINFNRRSIVGFTELHLLPLRAGVNRIKLNCKQCMVYRVVINDQWDVTKTISYNDPTLSICQQEMKQRNLVFFSNRHKEAVASVSSDRGYGELIVKIPKSAMNLVNDYKTLRLSIEFSLENPSGGIHFVVPDAEDTMAERAAHMFTYSLENSSRLWFPCVDSYSEPCTWKLEFTVDSDMMAVSSGELIETVYTPDMTKKTYHYILNVPTSASNIALAVGPFEVVVDPTMHEITHFCLPKLKPLLQHSTVFFHEVIEFYEETVGTSFPYTCYKQVFVDEAYDDSQAYASMAIFSTNLLHSARIIDQTFETRRLLAEALASQFFGCYICPETWADAWLTKGITKYLAGLCLRKMFGTNEYRSQIYSELTELCKYEQETGGVVLHPYPMEEPSTGSKSSGGDAGADSATPSFKSAQSSSLGKTTKPSVWGGNLHFPCTQPHTVSWRHWKMIMMKSHLIMRLIEIRVGQELLLKVFNKLLSLATSASHQKFMSCAWSNMLISTSGFLKSISTVSGKDLKLFINRWVCQGGMAQFRGTFHFNRKRNIVELELRQDPGRPGIIKYVGPLKVTIQELDGSFEHTLQVEDNLTKGEITCHSKSRRHKKKKIPLKNGEEVDMDLSKMDPDSPVLWIRVDTEMTLLREVIFDQPDYQWQCQLRYERDVVAQLEAVECLKKFASLETTHALSDIILHSGCYYKVRTQAAYCYAQVSNELAETFSGHTALIAMFKKLFSSFSSEDIVRRNNFMDFRAYLIQKAVPQAIGLIRNIHTMCPRESLAFLVDLIKYNDNAKNKFSDCYYRAGLIDALSNTITPAVSMVNTSVENLSPETKMVLEEVTRCLNLEKLLPCYQHTVTISCLRNIRLLQKNSHLPSEPTLFQAYAQYGNFTKVRLAALEALVDYVKVEASADIFSWLLDIVEQDPVPIIKHKLLRLLIANPPFKYKEQSKLSTEELVERLWAHMNSGTSHDARLRCDVVDFFFALYGKTRPSCLPLPELGFVVNLKERTTSVNPNIMPDEPDDDDDDMDSDGQEDSFVEMESMSDPLGGALSLSPGVSSPRISKRESSSPIHVDVEEEDDLPVFPTKRERLDSEEADIPPFTPDFGKVKDEVKQEVKEESPLSPLEPGEVDDSSRDSFSGVTKETTFPGSPSSSSHASLQRDDSRSSLFSDPGKAYHHHQKKKKKSKDKHRHKHRHERPEKELQRSTTL</sequence>
<evidence type="ECO:0000256" key="5">
    <source>
        <dbReference type="ARBA" id="ARBA00023163"/>
    </source>
</evidence>
<dbReference type="OMA" id="EQPDYQW"/>